<accession>A0ABQ6LIY2</accession>
<keyword evidence="3 4" id="KW-0687">Ribonucleoprotein</keyword>
<evidence type="ECO:0000256" key="2">
    <source>
        <dbReference type="ARBA" id="ARBA00022980"/>
    </source>
</evidence>
<comment type="similarity">
    <text evidence="1 4 5">Belongs to the bacterial ribosomal protein bL21 family.</text>
</comment>
<reference evidence="6 7" key="1">
    <citation type="submission" date="2023-04" db="EMBL/GenBank/DDBJ databases">
        <title>Marinoamorphus aggregata gen. nov., sp. Nov., isolate from tissue of brittle star Ophioplocus japonicus.</title>
        <authorList>
            <person name="Kawano K."/>
            <person name="Sawayama S."/>
            <person name="Nakagawa S."/>
        </authorList>
    </citation>
    <scope>NUCLEOTIDE SEQUENCE [LARGE SCALE GENOMIC DNA]</scope>
    <source>
        <strain evidence="6 7">NKW23</strain>
    </source>
</reference>
<keyword evidence="4 5" id="KW-0694">RNA-binding</keyword>
<dbReference type="PANTHER" id="PTHR21349">
    <property type="entry name" value="50S RIBOSOMAL PROTEIN L21"/>
    <property type="match status" value="1"/>
</dbReference>
<protein>
    <recommendedName>
        <fullName evidence="4">Large ribosomal subunit protein bL21</fullName>
    </recommendedName>
</protein>
<evidence type="ECO:0000313" key="6">
    <source>
        <dbReference type="EMBL" id="GMG81622.1"/>
    </source>
</evidence>
<dbReference type="NCBIfam" id="TIGR00061">
    <property type="entry name" value="L21"/>
    <property type="match status" value="1"/>
</dbReference>
<comment type="caution">
    <text evidence="6">The sequence shown here is derived from an EMBL/GenBank/DDBJ whole genome shotgun (WGS) entry which is preliminary data.</text>
</comment>
<evidence type="ECO:0000256" key="4">
    <source>
        <dbReference type="HAMAP-Rule" id="MF_01363"/>
    </source>
</evidence>
<comment type="function">
    <text evidence="4 5">This protein binds to 23S rRNA in the presence of protein L20.</text>
</comment>
<keyword evidence="7" id="KW-1185">Reference proteome</keyword>
<dbReference type="Pfam" id="PF00829">
    <property type="entry name" value="Ribosomal_L21p"/>
    <property type="match status" value="1"/>
</dbReference>
<dbReference type="InterPro" id="IPR028909">
    <property type="entry name" value="bL21-like"/>
</dbReference>
<dbReference type="EMBL" id="BSYI01000004">
    <property type="protein sequence ID" value="GMG81622.1"/>
    <property type="molecule type" value="Genomic_DNA"/>
</dbReference>
<proteinExistence type="inferred from homology"/>
<comment type="subunit">
    <text evidence="4">Part of the 50S ribosomal subunit. Contacts protein L20.</text>
</comment>
<organism evidence="6 7">
    <name type="scientific">Paralimibaculum aggregatum</name>
    <dbReference type="NCBI Taxonomy" id="3036245"/>
    <lineage>
        <taxon>Bacteria</taxon>
        <taxon>Pseudomonadati</taxon>
        <taxon>Pseudomonadota</taxon>
        <taxon>Alphaproteobacteria</taxon>
        <taxon>Rhodobacterales</taxon>
        <taxon>Paracoccaceae</taxon>
        <taxon>Paralimibaculum</taxon>
    </lineage>
</organism>
<gene>
    <name evidence="4 6" type="primary">rplU</name>
    <name evidence="6" type="ORF">LNKW23_08350</name>
</gene>
<name>A0ABQ6LIY2_9RHOB</name>
<dbReference type="GO" id="GO:0005840">
    <property type="term" value="C:ribosome"/>
    <property type="evidence" value="ECO:0007669"/>
    <property type="project" value="UniProtKB-KW"/>
</dbReference>
<evidence type="ECO:0000256" key="3">
    <source>
        <dbReference type="ARBA" id="ARBA00023274"/>
    </source>
</evidence>
<sequence length="143" mass="15159">MTEDDEMYAVIKTGGKQYRVAAGDEFTIERLAAEPGETVQFGEVLMIGGAEGEAATVGAPFVEGAAVQAEVVEQLRGPKVYNFKRRRRKHSSKRLKGHRQDLTSVRITEILTAGGAETGVKAAVGQGAAKREARAANTAAAAE</sequence>
<evidence type="ECO:0000313" key="7">
    <source>
        <dbReference type="Proteomes" id="UP001239909"/>
    </source>
</evidence>
<dbReference type="HAMAP" id="MF_01363">
    <property type="entry name" value="Ribosomal_bL21"/>
    <property type="match status" value="1"/>
</dbReference>
<keyword evidence="2 4" id="KW-0689">Ribosomal protein</keyword>
<evidence type="ECO:0000256" key="5">
    <source>
        <dbReference type="RuleBase" id="RU000562"/>
    </source>
</evidence>
<dbReference type="PANTHER" id="PTHR21349:SF0">
    <property type="entry name" value="LARGE RIBOSOMAL SUBUNIT PROTEIN BL21M"/>
    <property type="match status" value="1"/>
</dbReference>
<keyword evidence="4 5" id="KW-0699">rRNA-binding</keyword>
<dbReference type="SUPFAM" id="SSF141091">
    <property type="entry name" value="L21p-like"/>
    <property type="match status" value="1"/>
</dbReference>
<dbReference type="InterPro" id="IPR001787">
    <property type="entry name" value="Ribosomal_bL21"/>
</dbReference>
<dbReference type="InterPro" id="IPR036164">
    <property type="entry name" value="bL21-like_sf"/>
</dbReference>
<dbReference type="Proteomes" id="UP001239909">
    <property type="component" value="Unassembled WGS sequence"/>
</dbReference>
<evidence type="ECO:0000256" key="1">
    <source>
        <dbReference type="ARBA" id="ARBA00008563"/>
    </source>
</evidence>